<dbReference type="PATRIC" id="fig|1619313.3.peg.3876"/>
<dbReference type="OrthoDB" id="3819922at2"/>
<keyword evidence="1" id="KW-0808">Transferase</keyword>
<dbReference type="PANTHER" id="PTHR37807">
    <property type="entry name" value="OS07G0160300 PROTEIN"/>
    <property type="match status" value="1"/>
</dbReference>
<evidence type="ECO:0000313" key="1">
    <source>
        <dbReference type="EMBL" id="CUU25961.1"/>
    </source>
</evidence>
<dbReference type="RefSeq" id="WP_067436240.1">
    <property type="nucleotide sequence ID" value="NZ_LN907828.1"/>
</dbReference>
<dbReference type="InterPro" id="IPR027417">
    <property type="entry name" value="P-loop_NTPase"/>
</dbReference>
<dbReference type="PANTHER" id="PTHR37807:SF3">
    <property type="entry name" value="OS07G0160300 PROTEIN"/>
    <property type="match status" value="1"/>
</dbReference>
<proteinExistence type="predicted"/>
<dbReference type="Gene3D" id="3.40.50.300">
    <property type="entry name" value="P-loop containing nucleotide triphosphate hydrolases"/>
    <property type="match status" value="1"/>
</dbReference>
<organism evidence="1 2">
    <name type="scientific">Duffyella gerundensis</name>
    <dbReference type="NCBI Taxonomy" id="1619313"/>
    <lineage>
        <taxon>Bacteria</taxon>
        <taxon>Pseudomonadati</taxon>
        <taxon>Pseudomonadota</taxon>
        <taxon>Gammaproteobacteria</taxon>
        <taxon>Enterobacterales</taxon>
        <taxon>Erwiniaceae</taxon>
        <taxon>Duffyella</taxon>
    </lineage>
</organism>
<dbReference type="Pfam" id="PF13671">
    <property type="entry name" value="AAA_33"/>
    <property type="match status" value="1"/>
</dbReference>
<evidence type="ECO:0000313" key="2">
    <source>
        <dbReference type="Proteomes" id="UP000059419"/>
    </source>
</evidence>
<dbReference type="SUPFAM" id="SSF52540">
    <property type="entry name" value="P-loop containing nucleoside triphosphate hydrolases"/>
    <property type="match status" value="1"/>
</dbReference>
<dbReference type="Proteomes" id="UP000059419">
    <property type="component" value="Plasmid pEM01"/>
</dbReference>
<dbReference type="KEGG" id="ege:EM595_p0263"/>
<accession>A0A0U5L569</accession>
<reference evidence="2" key="1">
    <citation type="submission" date="2015-11" db="EMBL/GenBank/DDBJ databases">
        <authorList>
            <person name="Blom J."/>
        </authorList>
    </citation>
    <scope>NUCLEOTIDE SEQUENCE [LARGE SCALE GENOMIC DNA]</scope>
    <source>
        <plasmid evidence="2">pEM01</plasmid>
    </source>
</reference>
<name>A0A0U5L569_9GAMM</name>
<gene>
    <name evidence="1" type="ORF">EM595_p0263</name>
</gene>
<dbReference type="GO" id="GO:0016301">
    <property type="term" value="F:kinase activity"/>
    <property type="evidence" value="ECO:0007669"/>
    <property type="project" value="UniProtKB-KW"/>
</dbReference>
<geneLocation type="plasmid" evidence="2">
    <name>pEM01</name>
</geneLocation>
<keyword evidence="2" id="KW-1185">Reference proteome</keyword>
<keyword evidence="1" id="KW-0418">Kinase</keyword>
<dbReference type="AlphaFoldDB" id="A0A0U5L569"/>
<protein>
    <submittedName>
        <fullName evidence="1">Adenylylsulfate kinase</fullName>
    </submittedName>
</protein>
<dbReference type="EMBL" id="LN907828">
    <property type="protein sequence ID" value="CUU25961.1"/>
    <property type="molecule type" value="Genomic_DNA"/>
</dbReference>
<sequence>MFFIFSGLPGCGKSTIAKRLAERLKAVYLRVDTVEQAIRAASEHPKEMGPEGYFILYELARDNLRLGNTVITDSVNDLNLIRDIFRDIAISLDVPFLEVEILCSDRVQHRARVEKRVSDIPGLKVPDWNAVMNRHYEPWSRAHLRLDTAEFTPTQCVDKILEARIPSSAAKKMSP</sequence>